<dbReference type="Pfam" id="PF00564">
    <property type="entry name" value="PB1"/>
    <property type="match status" value="1"/>
</dbReference>
<dbReference type="AlphaFoldDB" id="A0AAP0AVI7"/>
<dbReference type="PANTHER" id="PTHR31066">
    <property type="entry name" value="OS05G0427100 PROTEIN-RELATED"/>
    <property type="match status" value="1"/>
</dbReference>
<protein>
    <recommendedName>
        <fullName evidence="2">PB1 domain-containing protein</fullName>
    </recommendedName>
</protein>
<feature type="region of interest" description="Disordered" evidence="1">
    <location>
        <begin position="214"/>
        <end position="233"/>
    </location>
</feature>
<dbReference type="Gene3D" id="3.10.20.90">
    <property type="entry name" value="Phosphatidylinositol 3-kinase Catalytic Subunit, Chain A, domain 1"/>
    <property type="match status" value="1"/>
</dbReference>
<evidence type="ECO:0000313" key="3">
    <source>
        <dbReference type="EMBL" id="KAK8916522.1"/>
    </source>
</evidence>
<organism evidence="3 4">
    <name type="scientific">Platanthera zijinensis</name>
    <dbReference type="NCBI Taxonomy" id="2320716"/>
    <lineage>
        <taxon>Eukaryota</taxon>
        <taxon>Viridiplantae</taxon>
        <taxon>Streptophyta</taxon>
        <taxon>Embryophyta</taxon>
        <taxon>Tracheophyta</taxon>
        <taxon>Spermatophyta</taxon>
        <taxon>Magnoliopsida</taxon>
        <taxon>Liliopsida</taxon>
        <taxon>Asparagales</taxon>
        <taxon>Orchidaceae</taxon>
        <taxon>Orchidoideae</taxon>
        <taxon>Orchideae</taxon>
        <taxon>Orchidinae</taxon>
        <taxon>Platanthera</taxon>
    </lineage>
</organism>
<accession>A0AAP0AVI7</accession>
<evidence type="ECO:0000256" key="1">
    <source>
        <dbReference type="SAM" id="MobiDB-lite"/>
    </source>
</evidence>
<evidence type="ECO:0000259" key="2">
    <source>
        <dbReference type="SMART" id="SM00666"/>
    </source>
</evidence>
<feature type="domain" description="PB1" evidence="2">
    <location>
        <begin position="27"/>
        <end position="120"/>
    </location>
</feature>
<keyword evidence="4" id="KW-1185">Reference proteome</keyword>
<name>A0AAP0AVI7_9ASPA</name>
<dbReference type="SMART" id="SM00666">
    <property type="entry name" value="PB1"/>
    <property type="match status" value="1"/>
</dbReference>
<dbReference type="EMBL" id="JBBWWQ010000020">
    <property type="protein sequence ID" value="KAK8916522.1"/>
    <property type="molecule type" value="Genomic_DNA"/>
</dbReference>
<dbReference type="InterPro" id="IPR053198">
    <property type="entry name" value="Gynoecium_Dev_Regulator"/>
</dbReference>
<sequence length="313" mass="33157">MEEADPSSPNTRLKFLCSYGGRILPRPSDGHLRYVGGETRVLTLPRPITFTDLKEKIAVMFNSELVVKYQLLQEDLDALVSVRNEEDLCYMMDEYDRFACRLRSPTAASAPLFRLFLFSSPAAATDPASSPRQRYVEAINAGGLPLPPIPDPPMMMHHQLSTIPSAGTSPTSADCLFESAAASGGDPCLLTTNAGRGGSGGGMGMHRVRSTPNLGSGVGNGGSQTSSPRAYKKPGAAYGLKMGGGSGGGGGFRQEVGYGCGCGCGCACSAPQLMRKYVCSPQMVEGSPARRGNQRFHVGPPPFAAPMRKVVWE</sequence>
<gene>
    <name evidence="3" type="ORF">KSP39_PZI023274</name>
</gene>
<dbReference type="PANTHER" id="PTHR31066:SF85">
    <property type="entry name" value="OS02G0809100 PROTEIN"/>
    <property type="match status" value="1"/>
</dbReference>
<dbReference type="SUPFAM" id="SSF54277">
    <property type="entry name" value="CAD &amp; PB1 domains"/>
    <property type="match status" value="1"/>
</dbReference>
<dbReference type="CDD" id="cd06410">
    <property type="entry name" value="PB1_UP2"/>
    <property type="match status" value="1"/>
</dbReference>
<comment type="caution">
    <text evidence="3">The sequence shown here is derived from an EMBL/GenBank/DDBJ whole genome shotgun (WGS) entry which is preliminary data.</text>
</comment>
<proteinExistence type="predicted"/>
<dbReference type="InterPro" id="IPR000270">
    <property type="entry name" value="PB1_dom"/>
</dbReference>
<reference evidence="3 4" key="1">
    <citation type="journal article" date="2022" name="Nat. Plants">
        <title>Genomes of leafy and leafless Platanthera orchids illuminate the evolution of mycoheterotrophy.</title>
        <authorList>
            <person name="Li M.H."/>
            <person name="Liu K.W."/>
            <person name="Li Z."/>
            <person name="Lu H.C."/>
            <person name="Ye Q.L."/>
            <person name="Zhang D."/>
            <person name="Wang J.Y."/>
            <person name="Li Y.F."/>
            <person name="Zhong Z.M."/>
            <person name="Liu X."/>
            <person name="Yu X."/>
            <person name="Liu D.K."/>
            <person name="Tu X.D."/>
            <person name="Liu B."/>
            <person name="Hao Y."/>
            <person name="Liao X.Y."/>
            <person name="Jiang Y.T."/>
            <person name="Sun W.H."/>
            <person name="Chen J."/>
            <person name="Chen Y.Q."/>
            <person name="Ai Y."/>
            <person name="Zhai J.W."/>
            <person name="Wu S.S."/>
            <person name="Zhou Z."/>
            <person name="Hsiao Y.Y."/>
            <person name="Wu W.L."/>
            <person name="Chen Y.Y."/>
            <person name="Lin Y.F."/>
            <person name="Hsu J.L."/>
            <person name="Li C.Y."/>
            <person name="Wang Z.W."/>
            <person name="Zhao X."/>
            <person name="Zhong W.Y."/>
            <person name="Ma X.K."/>
            <person name="Ma L."/>
            <person name="Huang J."/>
            <person name="Chen G.Z."/>
            <person name="Huang M.Z."/>
            <person name="Huang L."/>
            <person name="Peng D.H."/>
            <person name="Luo Y.B."/>
            <person name="Zou S.Q."/>
            <person name="Chen S.P."/>
            <person name="Lan S."/>
            <person name="Tsai W.C."/>
            <person name="Van de Peer Y."/>
            <person name="Liu Z.J."/>
        </authorList>
    </citation>
    <scope>NUCLEOTIDE SEQUENCE [LARGE SCALE GENOMIC DNA]</scope>
    <source>
        <strain evidence="3">Lor287</strain>
    </source>
</reference>
<dbReference type="Proteomes" id="UP001418222">
    <property type="component" value="Unassembled WGS sequence"/>
</dbReference>
<evidence type="ECO:0000313" key="4">
    <source>
        <dbReference type="Proteomes" id="UP001418222"/>
    </source>
</evidence>